<dbReference type="AlphaFoldDB" id="A0A6I0F4G3"/>
<dbReference type="GO" id="GO:0016740">
    <property type="term" value="F:transferase activity"/>
    <property type="evidence" value="ECO:0007669"/>
    <property type="project" value="UniProtKB-KW"/>
</dbReference>
<organism evidence="2 3">
    <name type="scientific">Alkaliphilus pronyensis</name>
    <dbReference type="NCBI Taxonomy" id="1482732"/>
    <lineage>
        <taxon>Bacteria</taxon>
        <taxon>Bacillati</taxon>
        <taxon>Bacillota</taxon>
        <taxon>Clostridia</taxon>
        <taxon>Peptostreptococcales</taxon>
        <taxon>Natronincolaceae</taxon>
        <taxon>Alkaliphilus</taxon>
    </lineage>
</organism>
<dbReference type="OrthoDB" id="9810303at2"/>
<gene>
    <name evidence="2" type="ORF">F8154_03675</name>
</gene>
<dbReference type="SUPFAM" id="SSF53448">
    <property type="entry name" value="Nucleotide-diphospho-sugar transferases"/>
    <property type="match status" value="1"/>
</dbReference>
<dbReference type="PANTHER" id="PTHR48090">
    <property type="entry name" value="UNDECAPRENYL-PHOSPHATE 4-DEOXY-4-FORMAMIDO-L-ARABINOSE TRANSFERASE-RELATED"/>
    <property type="match status" value="1"/>
</dbReference>
<dbReference type="InterPro" id="IPR001173">
    <property type="entry name" value="Glyco_trans_2-like"/>
</dbReference>
<comment type="caution">
    <text evidence="2">The sequence shown here is derived from an EMBL/GenBank/DDBJ whole genome shotgun (WGS) entry which is preliminary data.</text>
</comment>
<evidence type="ECO:0000313" key="3">
    <source>
        <dbReference type="Proteomes" id="UP000432715"/>
    </source>
</evidence>
<reference evidence="2 3" key="1">
    <citation type="submission" date="2019-10" db="EMBL/GenBank/DDBJ databases">
        <title>Alkaliphilus serpentinus sp. nov. and Alkaliphilus pronyensis sp. nov., two novel anaerobic alkaliphilic species isolated from the serpentinized-hosted hydrothermal field of the Prony Bay (New Caledonia).</title>
        <authorList>
            <person name="Postec A."/>
        </authorList>
    </citation>
    <scope>NUCLEOTIDE SEQUENCE [LARGE SCALE GENOMIC DNA]</scope>
    <source>
        <strain evidence="2 3">LacV</strain>
    </source>
</reference>
<dbReference type="RefSeq" id="WP_151860232.1">
    <property type="nucleotide sequence ID" value="NZ_WBZC01000010.1"/>
</dbReference>
<feature type="domain" description="Glycosyltransferase 2-like" evidence="1">
    <location>
        <begin position="6"/>
        <end position="161"/>
    </location>
</feature>
<name>A0A6I0F4G3_9FIRM</name>
<dbReference type="PANTHER" id="PTHR48090:SF7">
    <property type="entry name" value="RFBJ PROTEIN"/>
    <property type="match status" value="1"/>
</dbReference>
<sequence>MKQNVTVLIPAFNEGKNIRDTLVGLKGVKEVNQILVIDDGSTDNTCQIVEAFSEVTLLKQGKNLGKGAALKRGILEALDKADIIVFLDADTKNTSNEIKKLITPIINEITDVAIAKFPPPKIKGGFGFVKSLAETGVYFHTGKTLTTSLSGQRAFHRDVLKNIAIDSKGFGVEIAMTIDILKKGYRVLEVEVAMSHRETDRSVEGFIHRGKQFIEVFKVIYLKKLQRMN</sequence>
<accession>A0A6I0F4G3</accession>
<dbReference type="InterPro" id="IPR050256">
    <property type="entry name" value="Glycosyltransferase_2"/>
</dbReference>
<dbReference type="CDD" id="cd04179">
    <property type="entry name" value="DPM_DPG-synthase_like"/>
    <property type="match status" value="1"/>
</dbReference>
<dbReference type="EMBL" id="WBZC01000010">
    <property type="protein sequence ID" value="KAB3537400.1"/>
    <property type="molecule type" value="Genomic_DNA"/>
</dbReference>
<dbReference type="InterPro" id="IPR029044">
    <property type="entry name" value="Nucleotide-diphossugar_trans"/>
</dbReference>
<dbReference type="Gene3D" id="3.90.550.10">
    <property type="entry name" value="Spore Coat Polysaccharide Biosynthesis Protein SpsA, Chain A"/>
    <property type="match status" value="1"/>
</dbReference>
<proteinExistence type="predicted"/>
<dbReference type="Proteomes" id="UP000432715">
    <property type="component" value="Unassembled WGS sequence"/>
</dbReference>
<keyword evidence="3" id="KW-1185">Reference proteome</keyword>
<evidence type="ECO:0000313" key="2">
    <source>
        <dbReference type="EMBL" id="KAB3537400.1"/>
    </source>
</evidence>
<dbReference type="Pfam" id="PF00535">
    <property type="entry name" value="Glycos_transf_2"/>
    <property type="match status" value="1"/>
</dbReference>
<keyword evidence="2" id="KW-0808">Transferase</keyword>
<evidence type="ECO:0000259" key="1">
    <source>
        <dbReference type="Pfam" id="PF00535"/>
    </source>
</evidence>
<protein>
    <submittedName>
        <fullName evidence="2">Glycosyltransferase family 2 protein</fullName>
    </submittedName>
</protein>